<dbReference type="InterPro" id="IPR011050">
    <property type="entry name" value="Pectin_lyase_fold/virulence"/>
</dbReference>
<name>A0A370E0A1_9GAMM</name>
<dbReference type="AlphaFoldDB" id="A0A370E0A1"/>
<gene>
    <name evidence="4" type="ORF">DIZ79_06720</name>
</gene>
<dbReference type="NCBIfam" id="TIGR04247">
    <property type="entry name" value="NosD_copper_fam"/>
    <property type="match status" value="1"/>
</dbReference>
<sequence>MKPSLWSHVLVCFAFLPLPLDSSQAAYPSFQALVDAADPKGTLTPAPGTYAGPVTIESAITIDGQGKVTIDAGGKGSVIYLDTDGATLKNLHLTNSGESHNDIDSGVQVRGNFNVIKDNVIDNALFGIDLQQSENNIVQRNRISSKPFDLGMRGDSVRLWYSFNNKITDNIIRDSRDMVVWYSADNLIARNDSRGGRYSLHFMYSKYNEVIENHYENNSVGIFLMYSDGVQVKNNYIAHAQGPTGMGIGFKETSDVDVVGNQILYCATGIYLDISPYDPETTNRLKNNLIAYSGIGMLFLNDWTGNILESNSFKGNITQVAVSGAGKTANRNDWFGNYWDDYAGFDQDRDGVGDKPYELYSYADRIWMDVPPARFFKGSPVLEVMDFLERLAPFSNPNMLVRDKKPMMAAQLAVAEVEQESGHAVTGETAGDGKVENQDTYDPLKALRESLGR</sequence>
<organism evidence="4 5">
    <name type="scientific">endosymbiont of Lamellibrachia luymesi</name>
    <dbReference type="NCBI Taxonomy" id="2200907"/>
    <lineage>
        <taxon>Bacteria</taxon>
        <taxon>Pseudomonadati</taxon>
        <taxon>Pseudomonadota</taxon>
        <taxon>Gammaproteobacteria</taxon>
        <taxon>sulfur-oxidizing symbionts</taxon>
    </lineage>
</organism>
<evidence type="ECO:0000313" key="5">
    <source>
        <dbReference type="Proteomes" id="UP000255508"/>
    </source>
</evidence>
<dbReference type="Proteomes" id="UP000255508">
    <property type="component" value="Unassembled WGS sequence"/>
</dbReference>
<dbReference type="NCBIfam" id="TIGR03804">
    <property type="entry name" value="para_beta_helix"/>
    <property type="match status" value="1"/>
</dbReference>
<dbReference type="InterPro" id="IPR007742">
    <property type="entry name" value="NosD_dom"/>
</dbReference>
<feature type="domain" description="Periplasmic copper-binding protein NosD beta helix" evidence="3">
    <location>
        <begin position="143"/>
        <end position="344"/>
    </location>
</feature>
<feature type="region of interest" description="Disordered" evidence="1">
    <location>
        <begin position="419"/>
        <end position="453"/>
    </location>
</feature>
<accession>A0A370E0A1</accession>
<dbReference type="Pfam" id="PF05048">
    <property type="entry name" value="NosD"/>
    <property type="match status" value="1"/>
</dbReference>
<dbReference type="InterPro" id="IPR012334">
    <property type="entry name" value="Pectin_lyas_fold"/>
</dbReference>
<feature type="chain" id="PRO_5016852236" evidence="2">
    <location>
        <begin position="26"/>
        <end position="453"/>
    </location>
</feature>
<evidence type="ECO:0000256" key="2">
    <source>
        <dbReference type="SAM" id="SignalP"/>
    </source>
</evidence>
<keyword evidence="2" id="KW-0732">Signal</keyword>
<feature type="signal peptide" evidence="2">
    <location>
        <begin position="1"/>
        <end position="25"/>
    </location>
</feature>
<reference evidence="4 5" key="1">
    <citation type="journal article" date="2018" name="ISME J.">
        <title>Endosymbiont genomes yield clues of tubeworm success.</title>
        <authorList>
            <person name="Li Y."/>
            <person name="Liles M.R."/>
            <person name="Halanych K.M."/>
        </authorList>
    </citation>
    <scope>NUCLEOTIDE SEQUENCE [LARGE SCALE GENOMIC DNA]</scope>
    <source>
        <strain evidence="4">A1422</strain>
    </source>
</reference>
<dbReference type="InterPro" id="IPR006626">
    <property type="entry name" value="PbH1"/>
</dbReference>
<dbReference type="EMBL" id="QFXD01000127">
    <property type="protein sequence ID" value="RDH91263.1"/>
    <property type="molecule type" value="Genomic_DNA"/>
</dbReference>
<dbReference type="InterPro" id="IPR022441">
    <property type="entry name" value="Para_beta_helix_rpt-2"/>
</dbReference>
<evidence type="ECO:0000259" key="3">
    <source>
        <dbReference type="Pfam" id="PF05048"/>
    </source>
</evidence>
<proteinExistence type="predicted"/>
<dbReference type="Gene3D" id="2.160.20.10">
    <property type="entry name" value="Single-stranded right-handed beta-helix, Pectin lyase-like"/>
    <property type="match status" value="1"/>
</dbReference>
<evidence type="ECO:0000256" key="1">
    <source>
        <dbReference type="SAM" id="MobiDB-lite"/>
    </source>
</evidence>
<comment type="caution">
    <text evidence="4">The sequence shown here is derived from an EMBL/GenBank/DDBJ whole genome shotgun (WGS) entry which is preliminary data.</text>
</comment>
<dbReference type="SUPFAM" id="SSF51126">
    <property type="entry name" value="Pectin lyase-like"/>
    <property type="match status" value="1"/>
</dbReference>
<dbReference type="InterPro" id="IPR026464">
    <property type="entry name" value="NosD_copper_fam"/>
</dbReference>
<protein>
    <submittedName>
        <fullName evidence="4">Nitrous oxide reductase family maturation protein NosD</fullName>
    </submittedName>
</protein>
<dbReference type="SMART" id="SM00710">
    <property type="entry name" value="PbH1"/>
    <property type="match status" value="7"/>
</dbReference>
<evidence type="ECO:0000313" key="4">
    <source>
        <dbReference type="EMBL" id="RDH91263.1"/>
    </source>
</evidence>